<feature type="region of interest" description="Disordered" evidence="1">
    <location>
        <begin position="137"/>
        <end position="269"/>
    </location>
</feature>
<feature type="compositionally biased region" description="Basic residues" evidence="1">
    <location>
        <begin position="137"/>
        <end position="151"/>
    </location>
</feature>
<organism evidence="3 4">
    <name type="scientific">Anopheles minimus</name>
    <dbReference type="NCBI Taxonomy" id="112268"/>
    <lineage>
        <taxon>Eukaryota</taxon>
        <taxon>Metazoa</taxon>
        <taxon>Ecdysozoa</taxon>
        <taxon>Arthropoda</taxon>
        <taxon>Hexapoda</taxon>
        <taxon>Insecta</taxon>
        <taxon>Pterygota</taxon>
        <taxon>Neoptera</taxon>
        <taxon>Endopterygota</taxon>
        <taxon>Diptera</taxon>
        <taxon>Nematocera</taxon>
        <taxon>Culicoidea</taxon>
        <taxon>Culicidae</taxon>
        <taxon>Anophelinae</taxon>
        <taxon>Anopheles</taxon>
    </lineage>
</organism>
<dbReference type="Gene3D" id="1.10.10.10">
    <property type="entry name" value="Winged helix-like DNA-binding domain superfamily/Winged helix DNA-binding domain"/>
    <property type="match status" value="1"/>
</dbReference>
<feature type="compositionally biased region" description="Low complexity" evidence="1">
    <location>
        <begin position="221"/>
        <end position="246"/>
    </location>
</feature>
<dbReference type="EnsemblMetazoa" id="AMIN009106-RA">
    <property type="protein sequence ID" value="AMIN009106-PA"/>
    <property type="gene ID" value="AMIN009106"/>
</dbReference>
<protein>
    <recommendedName>
        <fullName evidence="2">H15 domain-containing protein</fullName>
    </recommendedName>
</protein>
<dbReference type="VEuPathDB" id="VectorBase:AMIN009106"/>
<reference evidence="4" key="1">
    <citation type="submission" date="2013-03" db="EMBL/GenBank/DDBJ databases">
        <title>The Genome Sequence of Anopheles minimus MINIMUS1.</title>
        <authorList>
            <consortium name="The Broad Institute Genomics Platform"/>
            <person name="Neafsey D.E."/>
            <person name="Walton C."/>
            <person name="Walker B."/>
            <person name="Young S.K."/>
            <person name="Zeng Q."/>
            <person name="Gargeya S."/>
            <person name="Fitzgerald M."/>
            <person name="Haas B."/>
            <person name="Abouelleil A."/>
            <person name="Allen A.W."/>
            <person name="Alvarado L."/>
            <person name="Arachchi H.M."/>
            <person name="Berlin A.M."/>
            <person name="Chapman S.B."/>
            <person name="Gainer-Dewar J."/>
            <person name="Goldberg J."/>
            <person name="Griggs A."/>
            <person name="Gujja S."/>
            <person name="Hansen M."/>
            <person name="Howarth C."/>
            <person name="Imamovic A."/>
            <person name="Ireland A."/>
            <person name="Larimer J."/>
            <person name="McCowan C."/>
            <person name="Murphy C."/>
            <person name="Pearson M."/>
            <person name="Poon T.W."/>
            <person name="Priest M."/>
            <person name="Roberts A."/>
            <person name="Saif S."/>
            <person name="Shea T."/>
            <person name="Sisk P."/>
            <person name="Sykes S."/>
            <person name="Wortman J."/>
            <person name="Nusbaum C."/>
            <person name="Birren B."/>
        </authorList>
    </citation>
    <scope>NUCLEOTIDE SEQUENCE [LARGE SCALE GENOMIC DNA]</scope>
    <source>
        <strain evidence="4">MINIMUS1</strain>
    </source>
</reference>
<keyword evidence="4" id="KW-1185">Reference proteome</keyword>
<dbReference type="InterPro" id="IPR005818">
    <property type="entry name" value="Histone_H1/H5_H15"/>
</dbReference>
<dbReference type="GO" id="GO:0006334">
    <property type="term" value="P:nucleosome assembly"/>
    <property type="evidence" value="ECO:0007669"/>
    <property type="project" value="InterPro"/>
</dbReference>
<dbReference type="GO" id="GO:0000786">
    <property type="term" value="C:nucleosome"/>
    <property type="evidence" value="ECO:0007669"/>
    <property type="project" value="InterPro"/>
</dbReference>
<dbReference type="SUPFAM" id="SSF46785">
    <property type="entry name" value="Winged helix' DNA-binding domain"/>
    <property type="match status" value="1"/>
</dbReference>
<name>A0A182WFF9_9DIPT</name>
<feature type="compositionally biased region" description="Basic and acidic residues" evidence="1">
    <location>
        <begin position="161"/>
        <end position="177"/>
    </location>
</feature>
<feature type="domain" description="H15" evidence="2">
    <location>
        <begin position="54"/>
        <end position="129"/>
    </location>
</feature>
<dbReference type="GO" id="GO:0003677">
    <property type="term" value="F:DNA binding"/>
    <property type="evidence" value="ECO:0007669"/>
    <property type="project" value="InterPro"/>
</dbReference>
<dbReference type="AlphaFoldDB" id="A0A182WFF9"/>
<reference evidence="3" key="2">
    <citation type="submission" date="2020-05" db="UniProtKB">
        <authorList>
            <consortium name="EnsemblMetazoa"/>
        </authorList>
    </citation>
    <scope>IDENTIFICATION</scope>
    <source>
        <strain evidence="3">MINIMUS1</strain>
    </source>
</reference>
<evidence type="ECO:0000259" key="2">
    <source>
        <dbReference type="PROSITE" id="PS51504"/>
    </source>
</evidence>
<dbReference type="InterPro" id="IPR036390">
    <property type="entry name" value="WH_DNA-bd_sf"/>
</dbReference>
<evidence type="ECO:0000256" key="1">
    <source>
        <dbReference type="SAM" id="MobiDB-lite"/>
    </source>
</evidence>
<evidence type="ECO:0000313" key="4">
    <source>
        <dbReference type="Proteomes" id="UP000075920"/>
    </source>
</evidence>
<evidence type="ECO:0000313" key="3">
    <source>
        <dbReference type="EnsemblMetazoa" id="AMIN009106-PA"/>
    </source>
</evidence>
<dbReference type="SMART" id="SM00526">
    <property type="entry name" value="H15"/>
    <property type="match status" value="1"/>
</dbReference>
<dbReference type="Proteomes" id="UP000075920">
    <property type="component" value="Unassembled WGS sequence"/>
</dbReference>
<sequence length="269" mass="29116">MAKEVTHSVAKPVETKKITYSDEAGTKTIPTEVNKEPPLITTTAGIQGSSEKPSKKTYEQMIIDAIAENDPRRKGISFTLIKKFIKGRYQIESEITSYVKKAFEKLIIKEAVERVSGVTGMNGSIRLTKAHIESVKKQQKLTAKQKPKPTKQTKVPPGTKPKKEVSEKKDKNNNDKKKGGKAGKGKPAEKLSTKKTAITKTKIARSGGKVRLSILTVTEPSSSTNAKSSKTKASGSKTTATTKSAKPNGQKKAATKPKPANVRSNGKMV</sequence>
<accession>A0A182WFF9</accession>
<dbReference type="InterPro" id="IPR036388">
    <property type="entry name" value="WH-like_DNA-bd_sf"/>
</dbReference>
<dbReference type="PROSITE" id="PS51504">
    <property type="entry name" value="H15"/>
    <property type="match status" value="1"/>
</dbReference>
<dbReference type="Pfam" id="PF00538">
    <property type="entry name" value="Linker_histone"/>
    <property type="match status" value="1"/>
</dbReference>
<proteinExistence type="predicted"/>